<evidence type="ECO:0000313" key="1">
    <source>
        <dbReference type="EMBL" id="OES45339.1"/>
    </source>
</evidence>
<sequence>MEEWKSLLVERVSNIITSKRTTNFEEAALLFEMRFNMLTTEIVEKDASVIKIDRYDGKGASFSILHYQLDLLKTDKAIEVRIGTESNLETIAEVRFENGFAVVEVNTVNKKHYLSEKSIDALFKKAFSVLTKE</sequence>
<dbReference type="AlphaFoldDB" id="A0A1E7DQM0"/>
<gene>
    <name evidence="1" type="ORF">BA724_04860</name>
</gene>
<organism evidence="1 2">
    <name type="scientific">Domibacillus iocasae</name>
    <dbReference type="NCBI Taxonomy" id="1714016"/>
    <lineage>
        <taxon>Bacteria</taxon>
        <taxon>Bacillati</taxon>
        <taxon>Bacillota</taxon>
        <taxon>Bacilli</taxon>
        <taxon>Bacillales</taxon>
        <taxon>Bacillaceae</taxon>
        <taxon>Domibacillus</taxon>
    </lineage>
</organism>
<reference evidence="1 2" key="1">
    <citation type="submission" date="2016-06" db="EMBL/GenBank/DDBJ databases">
        <title>Domibacillus iocasae genome sequencing.</title>
        <authorList>
            <person name="Verma A."/>
            <person name="Pal Y."/>
            <person name="Ojha A.K."/>
            <person name="Krishnamurthi S."/>
        </authorList>
    </citation>
    <scope>NUCLEOTIDE SEQUENCE [LARGE SCALE GENOMIC DNA]</scope>
    <source>
        <strain evidence="1 2">DSM 29979</strain>
    </source>
</reference>
<dbReference type="EMBL" id="MAMP01000020">
    <property type="protein sequence ID" value="OES45339.1"/>
    <property type="molecule type" value="Genomic_DNA"/>
</dbReference>
<dbReference type="RefSeq" id="WP_069938220.1">
    <property type="nucleotide sequence ID" value="NZ_MAMP01000020.1"/>
</dbReference>
<protein>
    <recommendedName>
        <fullName evidence="3">DUF3942 domain-containing protein</fullName>
    </recommendedName>
</protein>
<accession>A0A1E7DQM0</accession>
<evidence type="ECO:0000313" key="2">
    <source>
        <dbReference type="Proteomes" id="UP000095658"/>
    </source>
</evidence>
<comment type="caution">
    <text evidence="1">The sequence shown here is derived from an EMBL/GenBank/DDBJ whole genome shotgun (WGS) entry which is preliminary data.</text>
</comment>
<dbReference type="STRING" id="1714016.BA724_04860"/>
<dbReference type="Proteomes" id="UP000095658">
    <property type="component" value="Unassembled WGS sequence"/>
</dbReference>
<keyword evidence="2" id="KW-1185">Reference proteome</keyword>
<proteinExistence type="predicted"/>
<dbReference type="OrthoDB" id="9836075at2"/>
<evidence type="ECO:0008006" key="3">
    <source>
        <dbReference type="Google" id="ProtNLM"/>
    </source>
</evidence>
<name>A0A1E7DQM0_9BACI</name>